<dbReference type="AlphaFoldDB" id="A0A2T4Z7N1"/>
<dbReference type="RefSeq" id="WP_107724761.1">
    <property type="nucleotide sequence ID" value="NZ_PZZP01000001.1"/>
</dbReference>
<name>A0A2T4Z7N1_9BACL</name>
<keyword evidence="2" id="KW-1185">Reference proteome</keyword>
<dbReference type="EMBL" id="PZZP01000001">
    <property type="protein sequence ID" value="PTM57894.1"/>
    <property type="molecule type" value="Genomic_DNA"/>
</dbReference>
<sequence>MSWMFLFAEGEFNGENPTWEKIEQFIRLMDGKKYNAMALEMEEGELITCGGGNLIKGKRRYTVSYVLGEDNCSLTNPEESNEEYFTITVQTPDEIPANLCVCIDDVLQAVKYFYETNGKRNPNLNWECL</sequence>
<dbReference type="Proteomes" id="UP000241639">
    <property type="component" value="Unassembled WGS sequence"/>
</dbReference>
<accession>A0A2T4Z7N1</accession>
<evidence type="ECO:0000313" key="1">
    <source>
        <dbReference type="EMBL" id="PTM57894.1"/>
    </source>
</evidence>
<protein>
    <submittedName>
        <fullName evidence="1">Immunity protein Imm1 of predicted polymorphic toxin system</fullName>
    </submittedName>
</protein>
<dbReference type="Pfam" id="PF14430">
    <property type="entry name" value="Imm1"/>
    <property type="match status" value="1"/>
</dbReference>
<gene>
    <name evidence="1" type="ORF">C8J48_0459</name>
</gene>
<comment type="caution">
    <text evidence="1">The sequence shown here is derived from an EMBL/GenBank/DDBJ whole genome shotgun (WGS) entry which is preliminary data.</text>
</comment>
<reference evidence="1 2" key="1">
    <citation type="submission" date="2018-04" db="EMBL/GenBank/DDBJ databases">
        <title>Genomic Encyclopedia of Archaeal and Bacterial Type Strains, Phase II (KMG-II): from individual species to whole genera.</title>
        <authorList>
            <person name="Goeker M."/>
        </authorList>
    </citation>
    <scope>NUCLEOTIDE SEQUENCE [LARGE SCALE GENOMIC DNA]</scope>
    <source>
        <strain evidence="1 2">DSM 45169</strain>
    </source>
</reference>
<dbReference type="OrthoDB" id="2989961at2"/>
<proteinExistence type="predicted"/>
<dbReference type="InterPro" id="IPR025680">
    <property type="entry name" value="DddI"/>
</dbReference>
<evidence type="ECO:0000313" key="2">
    <source>
        <dbReference type="Proteomes" id="UP000241639"/>
    </source>
</evidence>
<organism evidence="1 2">
    <name type="scientific">Desmospora activa DSM 45169</name>
    <dbReference type="NCBI Taxonomy" id="1121389"/>
    <lineage>
        <taxon>Bacteria</taxon>
        <taxon>Bacillati</taxon>
        <taxon>Bacillota</taxon>
        <taxon>Bacilli</taxon>
        <taxon>Bacillales</taxon>
        <taxon>Thermoactinomycetaceae</taxon>
        <taxon>Desmospora</taxon>
    </lineage>
</organism>